<reference evidence="3" key="1">
    <citation type="journal article" date="2020" name="New Phytol.">
        <title>Comparative genomics reveals dynamic genome evolution in host specialist ectomycorrhizal fungi.</title>
        <authorList>
            <person name="Lofgren L.A."/>
            <person name="Nguyen N.H."/>
            <person name="Vilgalys R."/>
            <person name="Ruytinx J."/>
            <person name="Liao H.L."/>
            <person name="Branco S."/>
            <person name="Kuo A."/>
            <person name="LaButti K."/>
            <person name="Lipzen A."/>
            <person name="Andreopoulos W."/>
            <person name="Pangilinan J."/>
            <person name="Riley R."/>
            <person name="Hundley H."/>
            <person name="Na H."/>
            <person name="Barry K."/>
            <person name="Grigoriev I.V."/>
            <person name="Stajich J.E."/>
            <person name="Kennedy P.G."/>
        </authorList>
    </citation>
    <scope>NUCLEOTIDE SEQUENCE</scope>
    <source>
        <strain evidence="3">MN1</strain>
    </source>
</reference>
<evidence type="ECO:0000256" key="1">
    <source>
        <dbReference type="SAM" id="Phobius"/>
    </source>
</evidence>
<evidence type="ECO:0000313" key="3">
    <source>
        <dbReference type="EMBL" id="KAG1798027.1"/>
    </source>
</evidence>
<comment type="caution">
    <text evidence="3">The sequence shown here is derived from an EMBL/GenBank/DDBJ whole genome shotgun (WGS) entry which is preliminary data.</text>
</comment>
<keyword evidence="1" id="KW-0472">Membrane</keyword>
<dbReference type="RefSeq" id="XP_041185573.1">
    <property type="nucleotide sequence ID" value="XM_041342733.1"/>
</dbReference>
<feature type="signal peptide" evidence="2">
    <location>
        <begin position="1"/>
        <end position="22"/>
    </location>
</feature>
<keyword evidence="4" id="KW-1185">Reference proteome</keyword>
<sequence>MTFYFLRLLRFLLSFFFVTTMGSRKWCACCSCSAVTILRYIAIGSQCRLFTFMPLGVLGNGVLLVLFLFWDSRSRYCDISLLGSSADSSHSTVGPADFYLLSPANSYLDAEAYEYLR</sequence>
<evidence type="ECO:0000256" key="2">
    <source>
        <dbReference type="SAM" id="SignalP"/>
    </source>
</evidence>
<keyword evidence="1" id="KW-1133">Transmembrane helix</keyword>
<feature type="chain" id="PRO_5040180015" evidence="2">
    <location>
        <begin position="23"/>
        <end position="117"/>
    </location>
</feature>
<dbReference type="GeneID" id="64636749"/>
<proteinExistence type="predicted"/>
<accession>A0A9P7J0A2</accession>
<organism evidence="3 4">
    <name type="scientific">Suillus subaureus</name>
    <dbReference type="NCBI Taxonomy" id="48587"/>
    <lineage>
        <taxon>Eukaryota</taxon>
        <taxon>Fungi</taxon>
        <taxon>Dikarya</taxon>
        <taxon>Basidiomycota</taxon>
        <taxon>Agaricomycotina</taxon>
        <taxon>Agaricomycetes</taxon>
        <taxon>Agaricomycetidae</taxon>
        <taxon>Boletales</taxon>
        <taxon>Suillineae</taxon>
        <taxon>Suillaceae</taxon>
        <taxon>Suillus</taxon>
    </lineage>
</organism>
<dbReference type="AlphaFoldDB" id="A0A9P7J0A2"/>
<keyword evidence="1" id="KW-0812">Transmembrane</keyword>
<evidence type="ECO:0000313" key="4">
    <source>
        <dbReference type="Proteomes" id="UP000807769"/>
    </source>
</evidence>
<keyword evidence="2" id="KW-0732">Signal</keyword>
<dbReference type="OrthoDB" id="10585749at2759"/>
<gene>
    <name evidence="3" type="ORF">BJ212DRAFT_245720</name>
</gene>
<dbReference type="Proteomes" id="UP000807769">
    <property type="component" value="Unassembled WGS sequence"/>
</dbReference>
<protein>
    <submittedName>
        <fullName evidence="3">Uncharacterized protein</fullName>
    </submittedName>
</protein>
<dbReference type="EMBL" id="JABBWG010000184">
    <property type="protein sequence ID" value="KAG1798027.1"/>
    <property type="molecule type" value="Genomic_DNA"/>
</dbReference>
<feature type="transmembrane region" description="Helical" evidence="1">
    <location>
        <begin position="51"/>
        <end position="70"/>
    </location>
</feature>
<name>A0A9P7J0A2_9AGAM</name>